<proteinExistence type="predicted"/>
<name>A0A069CVY8_WEIOS</name>
<evidence type="ECO:0000256" key="1">
    <source>
        <dbReference type="SAM" id="MobiDB-lite"/>
    </source>
</evidence>
<dbReference type="Proteomes" id="UP000030643">
    <property type="component" value="Unassembled WGS sequence"/>
</dbReference>
<protein>
    <submittedName>
        <fullName evidence="2">Uncharacterized protein</fullName>
    </submittedName>
</protein>
<accession>A0A069CVY8</accession>
<reference evidence="3" key="1">
    <citation type="journal article" date="2014" name="Genome Announc.">
        <title>Draft genome sequence of Weissella oryzae SG25T, isolated from fermented rice grains.</title>
        <authorList>
            <person name="Tanizawa Y."/>
            <person name="Fujisawa T."/>
            <person name="Mochizuki T."/>
            <person name="Kaminuma E."/>
            <person name="Suzuki Y."/>
            <person name="Nakamura Y."/>
            <person name="Tohno M."/>
        </authorList>
    </citation>
    <scope>NUCLEOTIDE SEQUENCE [LARGE SCALE GENOMIC DNA]</scope>
    <source>
        <strain evidence="3">DSM 25784 / JCM 18191 / LMG 30913 / SG25</strain>
    </source>
</reference>
<dbReference type="RefSeq" id="WP_027699518.1">
    <property type="nucleotide sequence ID" value="NZ_DF820494.1"/>
</dbReference>
<keyword evidence="3" id="KW-1185">Reference proteome</keyword>
<sequence>MNFKDVATQLSKRLQGLKANEILKQPESIEAEFGFLKNNVSQILSTRGERVAFEYFEPWELHELFKIAQDKKDVRWLDAQYFIKDELNIPAGEQAFSYQRPEDMKVTTVIINGTKSTSDEFESTAGALLNATGKVNATVIHAAEDEFMKSIKGGWNEQVYSSEMREIIYMKAREIEIEKSNSKFNQEFGFLKEKTPEILRSHEGLIDNKYGDKFVDLLMVANTYGLEGKGGGPRGANPWQPLAVKFLANDLGLKDQELSFAYQHGNVLENGKGVFYAIKIQPADFKKADFDYELKGFDYAESAINFANGVTTVPKGSKKDNLNPNPTAKGYEDNSLSYEKARVTENPALKASSNILTNQNENNTSKRGRKI</sequence>
<feature type="region of interest" description="Disordered" evidence="1">
    <location>
        <begin position="349"/>
        <end position="371"/>
    </location>
</feature>
<gene>
    <name evidence="2" type="ORF">WOSG25_110350</name>
</gene>
<dbReference type="AlphaFoldDB" id="A0A069CVY8"/>
<organism evidence="2 3">
    <name type="scientific">Weissella oryzae (strain DSM 25784 / JCM 18191 / LMG 30913 / SG25)</name>
    <dbReference type="NCBI Taxonomy" id="1329250"/>
    <lineage>
        <taxon>Bacteria</taxon>
        <taxon>Bacillati</taxon>
        <taxon>Bacillota</taxon>
        <taxon>Bacilli</taxon>
        <taxon>Lactobacillales</taxon>
        <taxon>Lactobacillaceae</taxon>
        <taxon>Weissella</taxon>
    </lineage>
</organism>
<dbReference type="EMBL" id="DF820494">
    <property type="protein sequence ID" value="GAK31557.1"/>
    <property type="molecule type" value="Genomic_DNA"/>
</dbReference>
<evidence type="ECO:0000313" key="2">
    <source>
        <dbReference type="EMBL" id="GAK31557.1"/>
    </source>
</evidence>
<feature type="region of interest" description="Disordered" evidence="1">
    <location>
        <begin position="314"/>
        <end position="337"/>
    </location>
</feature>
<feature type="compositionally biased region" description="Polar residues" evidence="1">
    <location>
        <begin position="351"/>
        <end position="365"/>
    </location>
</feature>
<dbReference type="STRING" id="1329250.WOSG25_110350"/>
<evidence type="ECO:0000313" key="3">
    <source>
        <dbReference type="Proteomes" id="UP000030643"/>
    </source>
</evidence>